<evidence type="ECO:0000256" key="1">
    <source>
        <dbReference type="SAM" id="MobiDB-lite"/>
    </source>
</evidence>
<reference evidence="2 3" key="1">
    <citation type="submission" date="2016-01" db="EMBL/GenBank/DDBJ databases">
        <title>Draft sequences of Acinetobacter baumannii isolates from wounded military personnel.</title>
        <authorList>
            <person name="Arivett B.A."/>
            <person name="Fiester S.E."/>
            <person name="Ream D.C."/>
            <person name="Actis L.A."/>
        </authorList>
    </citation>
    <scope>NUCLEOTIDE SEQUENCE [LARGE SCALE GENOMIC DNA]</scope>
    <source>
        <strain evidence="2 3">AB2828</strain>
    </source>
</reference>
<protein>
    <submittedName>
        <fullName evidence="2">Uncharacterized protein</fullName>
    </submittedName>
</protein>
<dbReference type="AlphaFoldDB" id="A0AAJ0QTN0"/>
<feature type="compositionally biased region" description="Basic and acidic residues" evidence="1">
    <location>
        <begin position="105"/>
        <end position="122"/>
    </location>
</feature>
<accession>A0AAJ0QTN0</accession>
<evidence type="ECO:0000313" key="3">
    <source>
        <dbReference type="Proteomes" id="UP000076296"/>
    </source>
</evidence>
<organism evidence="2 3">
    <name type="scientific">Acinetobacter baumannii</name>
    <dbReference type="NCBI Taxonomy" id="470"/>
    <lineage>
        <taxon>Bacteria</taxon>
        <taxon>Pseudomonadati</taxon>
        <taxon>Pseudomonadota</taxon>
        <taxon>Gammaproteobacteria</taxon>
        <taxon>Moraxellales</taxon>
        <taxon>Moraxellaceae</taxon>
        <taxon>Acinetobacter</taxon>
        <taxon>Acinetobacter calcoaceticus/baumannii complex</taxon>
    </lineage>
</organism>
<proteinExistence type="predicted"/>
<dbReference type="Proteomes" id="UP000076296">
    <property type="component" value="Unassembled WGS sequence"/>
</dbReference>
<dbReference type="RefSeq" id="WP_153992705.1">
    <property type="nucleotide sequence ID" value="NZ_LRDT01000071.1"/>
</dbReference>
<sequence length="130" mass="14993">MNLSDIDGTALDTRLKHTVLTDMILQDELSGEEFRDFINLLVWSVSLVSDGAFSSRAAMRIAHLPKESLERFCELGLVSDRGDHYRIGDRFWKWQSSRADLEQLARRRASARERQKEKRTREASGLQVVQ</sequence>
<feature type="region of interest" description="Disordered" evidence="1">
    <location>
        <begin position="105"/>
        <end position="130"/>
    </location>
</feature>
<dbReference type="EMBL" id="LRDT01000071">
    <property type="protein sequence ID" value="KZA09913.1"/>
    <property type="molecule type" value="Genomic_DNA"/>
</dbReference>
<gene>
    <name evidence="2" type="ORF">LV35_04148</name>
</gene>
<comment type="caution">
    <text evidence="2">The sequence shown here is derived from an EMBL/GenBank/DDBJ whole genome shotgun (WGS) entry which is preliminary data.</text>
</comment>
<name>A0AAJ0QTN0_ACIBA</name>
<evidence type="ECO:0000313" key="2">
    <source>
        <dbReference type="EMBL" id="KZA09913.1"/>
    </source>
</evidence>